<dbReference type="Pfam" id="PF15280">
    <property type="entry name" value="BORA_N"/>
    <property type="match status" value="1"/>
</dbReference>
<dbReference type="Proteomes" id="UP000054047">
    <property type="component" value="Unassembled WGS sequence"/>
</dbReference>
<dbReference type="AlphaFoldDB" id="A0A0C2FUW8"/>
<organism evidence="2 3">
    <name type="scientific">Ancylostoma duodenale</name>
    <dbReference type="NCBI Taxonomy" id="51022"/>
    <lineage>
        <taxon>Eukaryota</taxon>
        <taxon>Metazoa</taxon>
        <taxon>Ecdysozoa</taxon>
        <taxon>Nematoda</taxon>
        <taxon>Chromadorea</taxon>
        <taxon>Rhabditida</taxon>
        <taxon>Rhabditina</taxon>
        <taxon>Rhabditomorpha</taxon>
        <taxon>Strongyloidea</taxon>
        <taxon>Ancylostomatidae</taxon>
        <taxon>Ancylostomatinae</taxon>
        <taxon>Ancylostoma</taxon>
    </lineage>
</organism>
<evidence type="ECO:0000256" key="1">
    <source>
        <dbReference type="SAM" id="MobiDB-lite"/>
    </source>
</evidence>
<dbReference type="InterPro" id="IPR023252">
    <property type="entry name" value="Aurora_borealis_protein"/>
</dbReference>
<reference evidence="2 3" key="1">
    <citation type="submission" date="2013-12" db="EMBL/GenBank/DDBJ databases">
        <title>Draft genome of the parsitic nematode Ancylostoma duodenale.</title>
        <authorList>
            <person name="Mitreva M."/>
        </authorList>
    </citation>
    <scope>NUCLEOTIDE SEQUENCE [LARGE SCALE GENOMIC DNA]</scope>
    <source>
        <strain evidence="2 3">Zhejiang</strain>
    </source>
</reference>
<keyword evidence="3" id="KW-1185">Reference proteome</keyword>
<gene>
    <name evidence="2" type="ORF">ANCDUO_19447</name>
</gene>
<name>A0A0C2FUW8_9BILA</name>
<accession>A0A0C2FUW8</accession>
<protein>
    <submittedName>
        <fullName evidence="2">Uncharacterized protein</fullName>
    </submittedName>
</protein>
<evidence type="ECO:0000313" key="2">
    <source>
        <dbReference type="EMBL" id="KIH50474.1"/>
    </source>
</evidence>
<dbReference type="OrthoDB" id="10020858at2759"/>
<dbReference type="EMBL" id="KN749583">
    <property type="protein sequence ID" value="KIH50474.1"/>
    <property type="molecule type" value="Genomic_DNA"/>
</dbReference>
<proteinExistence type="predicted"/>
<feature type="non-terminal residue" evidence="2">
    <location>
        <position position="173"/>
    </location>
</feature>
<feature type="region of interest" description="Disordered" evidence="1">
    <location>
        <begin position="1"/>
        <end position="26"/>
    </location>
</feature>
<feature type="compositionally biased region" description="Basic and acidic residues" evidence="1">
    <location>
        <begin position="1"/>
        <end position="12"/>
    </location>
</feature>
<evidence type="ECO:0000313" key="3">
    <source>
        <dbReference type="Proteomes" id="UP000054047"/>
    </source>
</evidence>
<sequence length="173" mass="19099">MDENNVSDKENNRPGTSTPERDPETEAKIQSILDEYWRNNTCNILSPDVPVKNPLTMGPPETPLCDAIRVQAAFRMKYSTSSPKARPNVTPVSRRASFIQPHRSKYSQTDITIDPSMDVDFSKLLGASCIYNPADDGDDESVFDATASSVGSLRRRLFLGDDASQVGDVDDDL</sequence>